<sequence length="363" mass="40177">MTDREKEILKLIKDNPFISQEEIASILNIARSSVAIHITNLIKKGYILGRGYIVNKNNYVLVIGGSNIDITGFPKNDLISKDSNPGVVNMSLGGVGRNIAENLAKLDLNVKFITAIGNDIYGEKIIKHSKEIGIDIGNSLISSKNQTSIYLAILNNDRDMEVAISHMDICDELTIDFFKSRKGIILNSEVLILDTNLPKESIEYLLETYKNPIFLDTVSTTKTEKVKDIIGRFHTIKPNKLEAEILTNIKINDENDAQKACEVLIDKGVKQVFLTMGENGIICANEKEIIKIESPKIKVTNATGAGDAFTAALVYSYLNDYDLKYSGSFAIGASIIALQSKNTISEDLNVENIKKIIKEMEIC</sequence>
<keyword evidence="5" id="KW-1185">Reference proteome</keyword>
<reference evidence="4 5" key="1">
    <citation type="submission" date="2021-02" db="EMBL/GenBank/DDBJ databases">
        <title>Characterization of Marinitoga sp. nov. str. BP5-C20A.</title>
        <authorList>
            <person name="Erauso G."/>
            <person name="Postec A."/>
        </authorList>
    </citation>
    <scope>NUCLEOTIDE SEQUENCE [LARGE SCALE GENOMIC DNA]</scope>
    <source>
        <strain evidence="4 5">BP5-C20A</strain>
    </source>
</reference>
<dbReference type="PANTHER" id="PTHR10584">
    <property type="entry name" value="SUGAR KINASE"/>
    <property type="match status" value="1"/>
</dbReference>
<evidence type="ECO:0000313" key="4">
    <source>
        <dbReference type="EMBL" id="WGS64932.1"/>
    </source>
</evidence>
<gene>
    <name evidence="4" type="ORF">JRV97_11340</name>
</gene>
<dbReference type="EMBL" id="CP069362">
    <property type="protein sequence ID" value="WGS64932.1"/>
    <property type="molecule type" value="Genomic_DNA"/>
</dbReference>
<dbReference type="SUPFAM" id="SSF46785">
    <property type="entry name" value="Winged helix' DNA-binding domain"/>
    <property type="match status" value="1"/>
</dbReference>
<accession>A0ABY8PQP1</accession>
<dbReference type="Gene3D" id="1.10.10.10">
    <property type="entry name" value="Winged helix-like DNA-binding domain superfamily/Winged helix DNA-binding domain"/>
    <property type="match status" value="1"/>
</dbReference>
<evidence type="ECO:0000256" key="1">
    <source>
        <dbReference type="ARBA" id="ARBA00022679"/>
    </source>
</evidence>
<keyword evidence="1" id="KW-0808">Transferase</keyword>
<evidence type="ECO:0000259" key="3">
    <source>
        <dbReference type="PROSITE" id="PS50956"/>
    </source>
</evidence>
<evidence type="ECO:0000256" key="2">
    <source>
        <dbReference type="ARBA" id="ARBA00022777"/>
    </source>
</evidence>
<evidence type="ECO:0000313" key="5">
    <source>
        <dbReference type="Proteomes" id="UP001232493"/>
    </source>
</evidence>
<dbReference type="Gene3D" id="3.40.1190.20">
    <property type="match status" value="1"/>
</dbReference>
<dbReference type="Proteomes" id="UP001232493">
    <property type="component" value="Chromosome"/>
</dbReference>
<dbReference type="Pfam" id="PF00294">
    <property type="entry name" value="PfkB"/>
    <property type="match status" value="1"/>
</dbReference>
<dbReference type="InterPro" id="IPR011611">
    <property type="entry name" value="PfkB_dom"/>
</dbReference>
<dbReference type="RefSeq" id="WP_280998987.1">
    <property type="nucleotide sequence ID" value="NZ_CP069362.1"/>
</dbReference>
<dbReference type="Pfam" id="PF13412">
    <property type="entry name" value="HTH_24"/>
    <property type="match status" value="1"/>
</dbReference>
<proteinExistence type="predicted"/>
<dbReference type="InterPro" id="IPR029056">
    <property type="entry name" value="Ribokinase-like"/>
</dbReference>
<feature type="domain" description="HTH asnC-type" evidence="3">
    <location>
        <begin position="1"/>
        <end position="74"/>
    </location>
</feature>
<dbReference type="PANTHER" id="PTHR10584:SF166">
    <property type="entry name" value="RIBOKINASE"/>
    <property type="match status" value="1"/>
</dbReference>
<protein>
    <submittedName>
        <fullName evidence="4">Winged helix-turn-helix transcriptional regulator</fullName>
    </submittedName>
</protein>
<dbReference type="InterPro" id="IPR036388">
    <property type="entry name" value="WH-like_DNA-bd_sf"/>
</dbReference>
<organism evidence="4 5">
    <name type="scientific">Marinitoga aeolica</name>
    <dbReference type="NCBI Taxonomy" id="2809031"/>
    <lineage>
        <taxon>Bacteria</taxon>
        <taxon>Thermotogati</taxon>
        <taxon>Thermotogota</taxon>
        <taxon>Thermotogae</taxon>
        <taxon>Petrotogales</taxon>
        <taxon>Petrotogaceae</taxon>
        <taxon>Marinitoga</taxon>
    </lineage>
</organism>
<dbReference type="InterPro" id="IPR036390">
    <property type="entry name" value="WH_DNA-bd_sf"/>
</dbReference>
<dbReference type="SUPFAM" id="SSF53613">
    <property type="entry name" value="Ribokinase-like"/>
    <property type="match status" value="1"/>
</dbReference>
<dbReference type="PROSITE" id="PS50956">
    <property type="entry name" value="HTH_ASNC_2"/>
    <property type="match status" value="1"/>
</dbReference>
<dbReference type="CDD" id="cd01941">
    <property type="entry name" value="YeiC_kinase_like"/>
    <property type="match status" value="1"/>
</dbReference>
<keyword evidence="2" id="KW-0418">Kinase</keyword>
<dbReference type="InterPro" id="IPR000485">
    <property type="entry name" value="AsnC-type_HTH_dom"/>
</dbReference>
<name>A0ABY8PQP1_9BACT</name>